<dbReference type="AlphaFoldDB" id="A0A124JVF4"/>
<evidence type="ECO:0000313" key="1">
    <source>
        <dbReference type="EMBL" id="KUR72228.1"/>
    </source>
</evidence>
<protein>
    <recommendedName>
        <fullName evidence="3">TonB-dependent receptor-like beta-barrel domain-containing protein</fullName>
    </recommendedName>
</protein>
<keyword evidence="2" id="KW-1185">Reference proteome</keyword>
<accession>A0A124JVF4</accession>
<reference evidence="1 2" key="1">
    <citation type="submission" date="2015-10" db="EMBL/GenBank/DDBJ databases">
        <title>Draft genome sequence of Novosphingobium fuchskuhlense DSM 25065 isolated from a surface water sample of the southwest basin of Lake Grosse Fuchskuhle.</title>
        <authorList>
            <person name="Ruckert C."/>
            <person name="Winkler A."/>
            <person name="Glaeser J."/>
            <person name="Grossart H.-P."/>
            <person name="Kalinowski J."/>
            <person name="Glaeser S."/>
        </authorList>
    </citation>
    <scope>NUCLEOTIDE SEQUENCE [LARGE SCALE GENOMIC DNA]</scope>
    <source>
        <strain evidence="1 2">FNE08-7</strain>
    </source>
</reference>
<proteinExistence type="predicted"/>
<organism evidence="1 2">
    <name type="scientific">Novosphingobium fuchskuhlense</name>
    <dbReference type="NCBI Taxonomy" id="1117702"/>
    <lineage>
        <taxon>Bacteria</taxon>
        <taxon>Pseudomonadati</taxon>
        <taxon>Pseudomonadota</taxon>
        <taxon>Alphaproteobacteria</taxon>
        <taxon>Sphingomonadales</taxon>
        <taxon>Sphingomonadaceae</taxon>
        <taxon>Novosphingobium</taxon>
    </lineage>
</organism>
<dbReference type="RefSeq" id="WP_067906399.1">
    <property type="nucleotide sequence ID" value="NZ_KQ954244.1"/>
</dbReference>
<evidence type="ECO:0000313" key="2">
    <source>
        <dbReference type="Proteomes" id="UP000058012"/>
    </source>
</evidence>
<dbReference type="Proteomes" id="UP000058012">
    <property type="component" value="Unassembled WGS sequence"/>
</dbReference>
<dbReference type="STRING" id="1117702.AQZ52_02790"/>
<sequence length="432" mass="47327">MLGSSPAAAEAEAASATNAYDQSASEVGSVVADTALLVYQEDDHRVRAIESETGLTWNAPSGMIVSGKFTYDTLTGATPNGAIRSRYEQTFVPPRKTRFIGGGLGINPDTHTGASGRYTVAPNQLPVDKGFKDHREAYDLGVTFPLADGLKLSVGGAASSETDFSSYSARASLAKDMWGKNTTLSLGFNYERDGVRPFTGVPRALSYMGDRIVGGAKVKQIYSLVVGVTQVLTPRWLIQLNYSYGDSRGYHTDPYKIFTLVDVDTGDPFFYIYEKRPDRRERSSIYGATKFALGSAVTDASVRWYHDSWGVNAMTYAVSEHAPVGHAGYVEPGLRFYRQTAARFFAPYLGIDVPTPPFVSADSRLSRFRAWTFSLKAGAHLTSRLELYGAAERYVQEGRRFDRSAPGVLAQTDLFNGTRSTSLISGLRYTWR</sequence>
<dbReference type="InterPro" id="IPR021953">
    <property type="entry name" value="DUF3570"/>
</dbReference>
<name>A0A124JVF4_9SPHN</name>
<dbReference type="Pfam" id="PF12094">
    <property type="entry name" value="DUF3570"/>
    <property type="match status" value="1"/>
</dbReference>
<evidence type="ECO:0008006" key="3">
    <source>
        <dbReference type="Google" id="ProtNLM"/>
    </source>
</evidence>
<dbReference type="EMBL" id="LLZS01000003">
    <property type="protein sequence ID" value="KUR72228.1"/>
    <property type="molecule type" value="Genomic_DNA"/>
</dbReference>
<gene>
    <name evidence="1" type="ORF">AQZ52_02790</name>
</gene>
<comment type="caution">
    <text evidence="1">The sequence shown here is derived from an EMBL/GenBank/DDBJ whole genome shotgun (WGS) entry which is preliminary data.</text>
</comment>